<dbReference type="AlphaFoldDB" id="A0AA36MUH6"/>
<evidence type="ECO:0000313" key="3">
    <source>
        <dbReference type="Proteomes" id="UP001178507"/>
    </source>
</evidence>
<dbReference type="InterPro" id="IPR011333">
    <property type="entry name" value="SKP1/BTB/POZ_sf"/>
</dbReference>
<dbReference type="EMBL" id="CAUJNA010000710">
    <property type="protein sequence ID" value="CAJ1380401.1"/>
    <property type="molecule type" value="Genomic_DNA"/>
</dbReference>
<comment type="caution">
    <text evidence="2">The sequence shown here is derived from an EMBL/GenBank/DDBJ whole genome shotgun (WGS) entry which is preliminary data.</text>
</comment>
<evidence type="ECO:0000313" key="2">
    <source>
        <dbReference type="EMBL" id="CAJ1380401.1"/>
    </source>
</evidence>
<name>A0AA36MUH6_9DINO</name>
<feature type="domain" description="BTB" evidence="1">
    <location>
        <begin position="22"/>
        <end position="113"/>
    </location>
</feature>
<keyword evidence="3" id="KW-1185">Reference proteome</keyword>
<dbReference type="SUPFAM" id="SSF54695">
    <property type="entry name" value="POZ domain"/>
    <property type="match status" value="1"/>
</dbReference>
<reference evidence="2" key="1">
    <citation type="submission" date="2023-08" db="EMBL/GenBank/DDBJ databases">
        <authorList>
            <person name="Chen Y."/>
            <person name="Shah S."/>
            <person name="Dougan E. K."/>
            <person name="Thang M."/>
            <person name="Chan C."/>
        </authorList>
    </citation>
    <scope>NUCLEOTIDE SEQUENCE</scope>
</reference>
<dbReference type="Gene3D" id="3.30.710.10">
    <property type="entry name" value="Potassium Channel Kv1.1, Chain A"/>
    <property type="match status" value="1"/>
</dbReference>
<dbReference type="Pfam" id="PF00651">
    <property type="entry name" value="BTB"/>
    <property type="match status" value="1"/>
</dbReference>
<dbReference type="InterPro" id="IPR000210">
    <property type="entry name" value="BTB/POZ_dom"/>
</dbReference>
<gene>
    <name evidence="2" type="ORF">EVOR1521_LOCUS8351</name>
</gene>
<evidence type="ECO:0000259" key="1">
    <source>
        <dbReference type="Pfam" id="PF00651"/>
    </source>
</evidence>
<sequence>MDCSSLVTRAMEKCFNQEGDLQLVVVSNGSAKAEFRVYSAFLSAWSPALAEQVMQGLRWEVPNFSVAAVEGFLRFLYSGRMPSNLVVATESSLMAERYGVLECSQVCEDLLQNGAATPRDVYAMLEVAHRFPDVGNSLRSACLHALLADPEQSLREAWTLNSRLLEELLPLASNDIGDFELAKMIISWQEQNPHQNFADLLQEHVTFGGFNEERFQEIRYHAESVGLAFVVDQMWAQAQASAGQWTPDIFKYLESKWQVQCEEHRRHMPFLGCWLNLIPSSLGWRPPYHPHGPHRGQEEVARNVLKLELQPGESMTWFLPIHSIHVSGINFSEPVASVHEGSACVEIFSSLNGCTWELLWSSARSNLSCRTKERVRWFKLSAKSIPFVSQVQIQGVVHAG</sequence>
<protein>
    <recommendedName>
        <fullName evidence="1">BTB domain-containing protein</fullName>
    </recommendedName>
</protein>
<organism evidence="2 3">
    <name type="scientific">Effrenium voratum</name>
    <dbReference type="NCBI Taxonomy" id="2562239"/>
    <lineage>
        <taxon>Eukaryota</taxon>
        <taxon>Sar</taxon>
        <taxon>Alveolata</taxon>
        <taxon>Dinophyceae</taxon>
        <taxon>Suessiales</taxon>
        <taxon>Symbiodiniaceae</taxon>
        <taxon>Effrenium</taxon>
    </lineage>
</organism>
<dbReference type="Proteomes" id="UP001178507">
    <property type="component" value="Unassembled WGS sequence"/>
</dbReference>
<proteinExistence type="predicted"/>
<dbReference type="CDD" id="cd18186">
    <property type="entry name" value="BTB_POZ_ZBTB_KLHL-like"/>
    <property type="match status" value="1"/>
</dbReference>
<accession>A0AA36MUH6</accession>